<dbReference type="Gene3D" id="1.10.10.10">
    <property type="entry name" value="Winged helix-like DNA-binding domain superfamily/Winged helix DNA-binding domain"/>
    <property type="match status" value="1"/>
</dbReference>
<name>A0A2S6NMN8_RHOGL</name>
<feature type="domain" description="HTH lysR-type" evidence="5">
    <location>
        <begin position="1"/>
        <end position="58"/>
    </location>
</feature>
<dbReference type="Pfam" id="PF00126">
    <property type="entry name" value="HTH_1"/>
    <property type="match status" value="1"/>
</dbReference>
<comment type="caution">
    <text evidence="6">The sequence shown here is derived from an EMBL/GenBank/DDBJ whole genome shotgun (WGS) entry which is preliminary data.</text>
</comment>
<evidence type="ECO:0000256" key="1">
    <source>
        <dbReference type="ARBA" id="ARBA00009437"/>
    </source>
</evidence>
<sequence>MDADDLRVFEAVARLGSMNRAATELNTVQSNVTGRIRALEAELGVSLFHRHARGVSPTEAAQRLLPYAGRVRRLLADARRAARDDGTPAGPLVIGSLETTAAMRLAPLLAGYAGAYPDVDLSLRTGTTCEMIDDVLAHRVEGAFVCGPVDHPELVAETVFHEELVALTAPGVRHLDALVAAGDFRIVVLRAGCSYRLRLEAWLSKRGIVGVRVLEFGTLEAILACVGAGLGMTLLPRGLVETARRAGQVGVHVLPPEDAMVETVFLRRRDGYVSSALEAFLGLLRPAWAQAAE</sequence>
<dbReference type="Proteomes" id="UP000239724">
    <property type="component" value="Unassembled WGS sequence"/>
</dbReference>
<evidence type="ECO:0000313" key="6">
    <source>
        <dbReference type="EMBL" id="PPQ37545.1"/>
    </source>
</evidence>
<proteinExistence type="inferred from homology"/>
<dbReference type="PANTHER" id="PTHR30126:SF40">
    <property type="entry name" value="HTH-TYPE TRANSCRIPTIONAL REGULATOR GLTR"/>
    <property type="match status" value="1"/>
</dbReference>
<evidence type="ECO:0000313" key="7">
    <source>
        <dbReference type="Proteomes" id="UP000239724"/>
    </source>
</evidence>
<comment type="similarity">
    <text evidence="1">Belongs to the LysR transcriptional regulatory family.</text>
</comment>
<evidence type="ECO:0000256" key="3">
    <source>
        <dbReference type="ARBA" id="ARBA00023125"/>
    </source>
</evidence>
<dbReference type="AlphaFoldDB" id="A0A2S6NMN8"/>
<keyword evidence="2" id="KW-0805">Transcription regulation</keyword>
<dbReference type="OrthoDB" id="8479357at2"/>
<dbReference type="FunFam" id="1.10.10.10:FF:000001">
    <property type="entry name" value="LysR family transcriptional regulator"/>
    <property type="match status" value="1"/>
</dbReference>
<reference evidence="6 7" key="1">
    <citation type="journal article" date="2018" name="Arch. Microbiol.">
        <title>New insights into the metabolic potential of the phototrophic purple bacterium Rhodopila globiformis DSM 161(T) from its draft genome sequence and evidence for a vanadium-dependent nitrogenase.</title>
        <authorList>
            <person name="Imhoff J.F."/>
            <person name="Rahn T."/>
            <person name="Kunzel S."/>
            <person name="Neulinger S.C."/>
        </authorList>
    </citation>
    <scope>NUCLEOTIDE SEQUENCE [LARGE SCALE GENOMIC DNA]</scope>
    <source>
        <strain evidence="6 7">DSM 161</strain>
    </source>
</reference>
<keyword evidence="4" id="KW-0804">Transcription</keyword>
<evidence type="ECO:0000259" key="5">
    <source>
        <dbReference type="PROSITE" id="PS50931"/>
    </source>
</evidence>
<dbReference type="EMBL" id="NHRY01000047">
    <property type="protein sequence ID" value="PPQ37545.1"/>
    <property type="molecule type" value="Genomic_DNA"/>
</dbReference>
<dbReference type="InterPro" id="IPR036390">
    <property type="entry name" value="WH_DNA-bd_sf"/>
</dbReference>
<dbReference type="InterPro" id="IPR000847">
    <property type="entry name" value="LysR_HTH_N"/>
</dbReference>
<dbReference type="PRINTS" id="PR00039">
    <property type="entry name" value="HTHLYSR"/>
</dbReference>
<dbReference type="PANTHER" id="PTHR30126">
    <property type="entry name" value="HTH-TYPE TRANSCRIPTIONAL REGULATOR"/>
    <property type="match status" value="1"/>
</dbReference>
<organism evidence="6 7">
    <name type="scientific">Rhodopila globiformis</name>
    <name type="common">Rhodopseudomonas globiformis</name>
    <dbReference type="NCBI Taxonomy" id="1071"/>
    <lineage>
        <taxon>Bacteria</taxon>
        <taxon>Pseudomonadati</taxon>
        <taxon>Pseudomonadota</taxon>
        <taxon>Alphaproteobacteria</taxon>
        <taxon>Acetobacterales</taxon>
        <taxon>Acetobacteraceae</taxon>
        <taxon>Rhodopila</taxon>
    </lineage>
</organism>
<dbReference type="SUPFAM" id="SSF53850">
    <property type="entry name" value="Periplasmic binding protein-like II"/>
    <property type="match status" value="1"/>
</dbReference>
<evidence type="ECO:0000256" key="2">
    <source>
        <dbReference type="ARBA" id="ARBA00023015"/>
    </source>
</evidence>
<accession>A0A2S6NMN8</accession>
<dbReference type="SUPFAM" id="SSF46785">
    <property type="entry name" value="Winged helix' DNA-binding domain"/>
    <property type="match status" value="1"/>
</dbReference>
<keyword evidence="3" id="KW-0238">DNA-binding</keyword>
<dbReference type="Gene3D" id="3.40.190.290">
    <property type="match status" value="1"/>
</dbReference>
<protein>
    <submittedName>
        <fullName evidence="6">LysR family transcriptional regulator</fullName>
    </submittedName>
</protein>
<dbReference type="CDD" id="cd08442">
    <property type="entry name" value="PBP2_YofA_SoxR_like"/>
    <property type="match status" value="1"/>
</dbReference>
<dbReference type="GO" id="GO:0000976">
    <property type="term" value="F:transcription cis-regulatory region binding"/>
    <property type="evidence" value="ECO:0007669"/>
    <property type="project" value="TreeGrafter"/>
</dbReference>
<gene>
    <name evidence="6" type="ORF">CCS01_03350</name>
</gene>
<dbReference type="InterPro" id="IPR005119">
    <property type="entry name" value="LysR_subst-bd"/>
</dbReference>
<dbReference type="PROSITE" id="PS50931">
    <property type="entry name" value="HTH_LYSR"/>
    <property type="match status" value="1"/>
</dbReference>
<dbReference type="Pfam" id="PF03466">
    <property type="entry name" value="LysR_substrate"/>
    <property type="match status" value="1"/>
</dbReference>
<keyword evidence="7" id="KW-1185">Reference proteome</keyword>
<dbReference type="RefSeq" id="WP_104517426.1">
    <property type="nucleotide sequence ID" value="NZ_NHRY01000047.1"/>
</dbReference>
<dbReference type="InterPro" id="IPR036388">
    <property type="entry name" value="WH-like_DNA-bd_sf"/>
</dbReference>
<dbReference type="GO" id="GO:0003700">
    <property type="term" value="F:DNA-binding transcription factor activity"/>
    <property type="evidence" value="ECO:0007669"/>
    <property type="project" value="InterPro"/>
</dbReference>
<evidence type="ECO:0000256" key="4">
    <source>
        <dbReference type="ARBA" id="ARBA00023163"/>
    </source>
</evidence>